<dbReference type="PANTHER" id="PTHR46751">
    <property type="entry name" value="EPPIN"/>
    <property type="match status" value="1"/>
</dbReference>
<dbReference type="GO" id="GO:0004867">
    <property type="term" value="F:serine-type endopeptidase inhibitor activity"/>
    <property type="evidence" value="ECO:0007669"/>
    <property type="project" value="InterPro"/>
</dbReference>
<feature type="disulfide bond" evidence="4">
    <location>
        <begin position="371"/>
        <end position="378"/>
    </location>
</feature>
<gene>
    <name evidence="11" type="ORF">AFUS01_LOCUS27585</name>
</gene>
<keyword evidence="1" id="KW-0646">Protease inhibitor</keyword>
<dbReference type="PROSITE" id="PS51390">
    <property type="entry name" value="WAP"/>
    <property type="match status" value="6"/>
</dbReference>
<feature type="signal peptide" evidence="6">
    <location>
        <begin position="1"/>
        <end position="32"/>
    </location>
</feature>
<comment type="similarity">
    <text evidence="3">Belongs to the venom Kunitz-type family. 03 (sub-Kunitz) subfamily.</text>
</comment>
<dbReference type="PANTHER" id="PTHR46751:SF1">
    <property type="entry name" value="WAP FOUR-DISULFIDE CORE DOMAIN PROTEIN 6A"/>
    <property type="match status" value="1"/>
</dbReference>
<keyword evidence="5" id="KW-0812">Transmembrane</keyword>
<dbReference type="FunFam" id="4.10.410.10:FF:000021">
    <property type="entry name" value="Serine protease inhibitor, putative"/>
    <property type="match status" value="1"/>
</dbReference>
<dbReference type="PROSITE" id="PS00280">
    <property type="entry name" value="BPTI_KUNITZ_1"/>
    <property type="match status" value="2"/>
</dbReference>
<keyword evidence="12" id="KW-1185">Reference proteome</keyword>
<evidence type="ECO:0000256" key="3">
    <source>
        <dbReference type="ARBA" id="ARBA00038506"/>
    </source>
</evidence>
<evidence type="ECO:0000259" key="7">
    <source>
        <dbReference type="PROSITE" id="PS50279"/>
    </source>
</evidence>
<dbReference type="CDD" id="cd00191">
    <property type="entry name" value="TY"/>
    <property type="match status" value="7"/>
</dbReference>
<dbReference type="PROSITE" id="PS51252">
    <property type="entry name" value="ANTISTASIN"/>
    <property type="match status" value="3"/>
</dbReference>
<dbReference type="InterPro" id="IPR004094">
    <property type="entry name" value="Antistasin-like"/>
</dbReference>
<dbReference type="InterPro" id="IPR036645">
    <property type="entry name" value="Elafin-like_sf"/>
</dbReference>
<feature type="domain" description="Antistasin-like" evidence="9">
    <location>
        <begin position="954"/>
        <end position="979"/>
    </location>
</feature>
<dbReference type="SMART" id="SM00217">
    <property type="entry name" value="WAP"/>
    <property type="match status" value="6"/>
</dbReference>
<evidence type="ECO:0000313" key="12">
    <source>
        <dbReference type="Proteomes" id="UP000708208"/>
    </source>
</evidence>
<feature type="domain" description="Thyroglobulin type-1" evidence="8">
    <location>
        <begin position="1123"/>
        <end position="1189"/>
    </location>
</feature>
<feature type="domain" description="Thyroglobulin type-1" evidence="8">
    <location>
        <begin position="877"/>
        <end position="948"/>
    </location>
</feature>
<dbReference type="Proteomes" id="UP000708208">
    <property type="component" value="Unassembled WGS sequence"/>
</dbReference>
<feature type="domain" description="BPTI/Kunitz inhibitor" evidence="7">
    <location>
        <begin position="1769"/>
        <end position="1819"/>
    </location>
</feature>
<feature type="domain" description="Antistasin-like" evidence="9">
    <location>
        <begin position="418"/>
        <end position="443"/>
    </location>
</feature>
<dbReference type="SMART" id="SM00289">
    <property type="entry name" value="WR1"/>
    <property type="match status" value="7"/>
</dbReference>
<dbReference type="SMART" id="SM00131">
    <property type="entry name" value="KU"/>
    <property type="match status" value="3"/>
</dbReference>
<proteinExistence type="inferred from homology"/>
<sequence length="2226" mass="243386">MTDNKSGSLAPQLLPWGLLILALVTLSSQVHGEEKPGRCPAPGMDSRLCGEQVNQCEKDSDCSGESKCCQTGCSQVCILPQFTACEQARLWTERRARSLEPEDAVSVNVPKCNSNGTYEAIQCDRQSGKCWCVDNQGFELPGTRARSLDTVNCTSPRRCGSHQCRMLCPLGFDLDESGCPMCICRDPCNGVKCPGSQECELEEVPCSNEPCPPLPTCKQARTLESLCPYGVPLVIPESGNPYLCGSTPGKPQCPPAFGCNVRDGNDYGVCCASNMMLEKPGTCPVVVQVLTDESGVEGNECGPSCRHDLECPEFNKCCMTERCGKRCAQPANSTLCLQQKKIAELLSVKEIEGKGYIPQCDENGEFITRQCSRNGKVCWCVDPHGRNMPQSLGPAESVNCSNVPKQRAVLTTSSLDSCDNSICSSTCEYGFKFDRSGCPTCDCVENPCDTFSCPNGSKCSLNLNAECNGPACSMKPTCLSESLYVNPCDVGTPLTDISSGQVVTCSETASTCPSSHICVVVSLNKAGLCCVNRPRVEPTKAGMCPFLSPSLCNGTMGPESKTCMSDKDCEGDMKCCAVGGCGAVCADPLLNDASDNKLPTMCQYLRGIEDRVGGALENFKLAIPAPKCKDGGDFEEVQCDKKTCWCVDEFGAEIPVTRIEKELSNLTTSYCLEKRRTPGCLGMNCRLGCDYGFETLDGCRICECRNPCKDTTLCNKDQQCEMIDVDCWDGHCPSLPYCVPKSLTKGKCPKGEAFLEPTTNETLTCNPRARMLQCPDDYFCHDLESSHDFGYCCPVLYDTDIDQTLVAEDRQSSVDSNVLVGTDDNGAKRPKLGQCPYLVPLNSGSCDYECSDDGDCENDKKCCSNGCGTQCSQPVVLTACQHQRTIIEHKVRESGIPAQRAFIPRCRDDNGGFEPIQCHPVSRICWCVNEAGEEIAGTRRQPGLQPNCRVPNACPQRNCAMTCPLGYKLDESGCPSCACKNPCEDTKCNGMNEECRLMQVSCLTDPCPPVPVCLPKLDNPCGFGRPLEHPLTGEKITCGPSASACPATHKCSLSPFGDYAVCCPKPKEVCFEKKDVGHCKAAITKWFFNTDSNTCDEFVHSGCGGNLNMFDSKAECMSICPSLTSCEKNREKNLELQAKYKHLNYIPRCDPGNGEWESVQCIEEVGMCWCVNKKGEPVKGTMTPGKPTCNYRQSRGRHFVAAALHDASVCKDNVTVHVCNKSLCDNKFCLAHPHATCRVNPCGSCRIEFFDEDNKQVNCEEGLGKCHRDLQRVINSPASSNLMSVVIKDYPEDAESLTSSNLSENDLSELLKTVLSSVEHKVGDGSVTRTQVKPIYADVNGDKIVGVAASSVTVVGGRDQEVESRPGHIDSIADILDGIMSMRKIPKIDSEEESEEKLSDLMDLMPSSSQFFSSLPNFPFGPDVPIDIQVIVPQTLHLEGRRGQARGRSLRESYDEEEALPANSGISFSIVRPEKAGRCPPPKSFALLHILSGVCHDTCLNDNQCEDNLKCCMDDCGFKCVQPMAELPTVTTPEPVPINKPGECPQPQELNLSCFGHSNNNYRCHSDSDCPHVEKCCFDGCSTTCLTPKVPEDREPVIMVANAPQCQEDGEYEPQQSQGDLMWCVDPEGNPLPHSFTRGRVACSKNGSITERHSKGKVCPSSEREPMICIDQCLTASCAAHPQAMCVADPCDECKVSFYKQSGEKVSCEDKCGQPSEAGLCRASFTRYFHNTTSGRCEEFIYGGCQGNDNNFANIEECEAECRKPVDVCTLPMKPGLCRASVERWYFNSETQSCEQFIYGGCGGNDNNFATKEQCENRCPDVVLCPEIIDGQMRACSRASACQNLTCGSLDSNEYVCKVDPCSCTAVVRDVSGNHLDCTDYEEPAPTTPSTTTTTEASVPDEFVSETLPQFEDVQDKTQIHLSQQPDFSNQMLQIKKDMSSMKTRCMMMSHAHNAQCDDRGQFLPMQCSTESKAIPLCWCVDEAGNQIEGSKPFTRGSQSCRRVKVDKVDVVLNFPVSDDTSSVQMGVEMQDLLRKYHAVLQDNRVEVEVLPGSTNLRFALLGDNKVDVSYLLEELVKLNAIGVQEEREFIPADLSLSRFHHLVSQAFKSEAADTDSNIIPDDGVVSAESIGVDSEYNTVFILLTVVAAITAVLFIVGLFLAFQKKKTTGSYPKKPFDSLAFTSQLYEYEKKMPLEYPTFKVTPFVQDFKSTDEEKNPQKDGSETA</sequence>
<feature type="disulfide bond" evidence="4">
    <location>
        <begin position="918"/>
        <end position="925"/>
    </location>
</feature>
<feature type="domain" description="WAP" evidence="10">
    <location>
        <begin position="1537"/>
        <end position="1589"/>
    </location>
</feature>
<feature type="domain" description="Thyroglobulin type-1" evidence="8">
    <location>
        <begin position="1943"/>
        <end position="2001"/>
    </location>
</feature>
<dbReference type="InterPro" id="IPR051388">
    <property type="entry name" value="Serpin_venom_toxin"/>
</dbReference>
<reference evidence="11" key="1">
    <citation type="submission" date="2021-06" db="EMBL/GenBank/DDBJ databases">
        <authorList>
            <person name="Hodson N. C."/>
            <person name="Mongue J. A."/>
            <person name="Jaron S. K."/>
        </authorList>
    </citation>
    <scope>NUCLEOTIDE SEQUENCE</scope>
</reference>
<evidence type="ECO:0000256" key="6">
    <source>
        <dbReference type="SAM" id="SignalP"/>
    </source>
</evidence>
<feature type="domain" description="WAP" evidence="10">
    <location>
        <begin position="537"/>
        <end position="589"/>
    </location>
</feature>
<feature type="domain" description="WAP" evidence="10">
    <location>
        <begin position="1472"/>
        <end position="1524"/>
    </location>
</feature>
<dbReference type="Pfam" id="PF00014">
    <property type="entry name" value="Kunitz_BPTI"/>
    <property type="match status" value="3"/>
</dbReference>
<comment type="caution">
    <text evidence="4">Lacks conserved residue(s) required for the propagation of feature annotation.</text>
</comment>
<name>A0A8J2KLZ9_9HEXA</name>
<feature type="domain" description="WAP" evidence="10">
    <location>
        <begin position="828"/>
        <end position="875"/>
    </location>
</feature>
<feature type="domain" description="BPTI/Kunitz inhibitor" evidence="7">
    <location>
        <begin position="1712"/>
        <end position="1762"/>
    </location>
</feature>
<feature type="domain" description="WAP" evidence="10">
    <location>
        <begin position="276"/>
        <end position="331"/>
    </location>
</feature>
<feature type="disulfide bond" evidence="4">
    <location>
        <begin position="1161"/>
        <end position="1168"/>
    </location>
</feature>
<evidence type="ECO:0000259" key="10">
    <source>
        <dbReference type="PROSITE" id="PS51390"/>
    </source>
</evidence>
<keyword evidence="2 4" id="KW-1015">Disulfide bond</keyword>
<feature type="domain" description="BPTI/Kunitz inhibitor" evidence="7">
    <location>
        <begin position="1070"/>
        <end position="1120"/>
    </location>
</feature>
<dbReference type="InterPro" id="IPR028150">
    <property type="entry name" value="Lustrin_cystein"/>
</dbReference>
<keyword evidence="6" id="KW-0732">Signal</keyword>
<dbReference type="Gene3D" id="4.10.75.10">
    <property type="entry name" value="Elafin-like"/>
    <property type="match status" value="6"/>
</dbReference>
<comment type="caution">
    <text evidence="11">The sequence shown here is derived from an EMBL/GenBank/DDBJ whole genome shotgun (WGS) entry which is preliminary data.</text>
</comment>
<feature type="domain" description="WAP" evidence="10">
    <location>
        <begin position="32"/>
        <end position="81"/>
    </location>
</feature>
<dbReference type="CDD" id="cd00109">
    <property type="entry name" value="Kunitz-type"/>
    <property type="match status" value="3"/>
</dbReference>
<evidence type="ECO:0000256" key="4">
    <source>
        <dbReference type="PROSITE-ProRule" id="PRU00500"/>
    </source>
</evidence>
<feature type="disulfide bond" evidence="4">
    <location>
        <begin position="380"/>
        <end position="400"/>
    </location>
</feature>
<dbReference type="Pfam" id="PF14625">
    <property type="entry name" value="Lustrin_cystein"/>
    <property type="match status" value="4"/>
</dbReference>
<feature type="domain" description="Thyroglobulin type-1" evidence="8">
    <location>
        <begin position="1582"/>
        <end position="1643"/>
    </location>
</feature>
<feature type="domain" description="Antistasin-like" evidence="9">
    <location>
        <begin position="159"/>
        <end position="184"/>
    </location>
</feature>
<dbReference type="OrthoDB" id="406800at2759"/>
<dbReference type="InterPro" id="IPR000716">
    <property type="entry name" value="Thyroglobulin_1"/>
</dbReference>
<dbReference type="InterPro" id="IPR020901">
    <property type="entry name" value="Prtase_inh_Kunz-CS"/>
</dbReference>
<feature type="domain" description="Thyroglobulin type-1" evidence="8">
    <location>
        <begin position="82"/>
        <end position="153"/>
    </location>
</feature>
<keyword evidence="5" id="KW-0472">Membrane</keyword>
<dbReference type="InterPro" id="IPR008197">
    <property type="entry name" value="WAP_dom"/>
</dbReference>
<dbReference type="PROSITE" id="PS00484">
    <property type="entry name" value="THYROGLOBULIN_1_1"/>
    <property type="match status" value="3"/>
</dbReference>
<dbReference type="InterPro" id="IPR002223">
    <property type="entry name" value="Kunitz_BPTI"/>
</dbReference>
<feature type="chain" id="PRO_5035253498" evidence="6">
    <location>
        <begin position="33"/>
        <end position="2226"/>
    </location>
</feature>
<keyword evidence="5" id="KW-1133">Transmembrane helix</keyword>
<feature type="transmembrane region" description="Helical" evidence="5">
    <location>
        <begin position="2140"/>
        <end position="2163"/>
    </location>
</feature>
<dbReference type="GO" id="GO:0005576">
    <property type="term" value="C:extracellular region"/>
    <property type="evidence" value="ECO:0007669"/>
    <property type="project" value="InterPro"/>
</dbReference>
<evidence type="ECO:0000256" key="5">
    <source>
        <dbReference type="SAM" id="Phobius"/>
    </source>
</evidence>
<dbReference type="CDD" id="cd00199">
    <property type="entry name" value="WAP"/>
    <property type="match status" value="2"/>
</dbReference>
<feature type="disulfide bond" evidence="4">
    <location>
        <begin position="123"/>
        <end position="130"/>
    </location>
</feature>
<dbReference type="Pfam" id="PF02822">
    <property type="entry name" value="Antistasin"/>
    <property type="match status" value="3"/>
</dbReference>
<feature type="domain" description="Thyroglobulin type-1" evidence="8">
    <location>
        <begin position="333"/>
        <end position="400"/>
    </location>
</feature>
<dbReference type="InterPro" id="IPR006150">
    <property type="entry name" value="Cys_repeat_1"/>
</dbReference>
<dbReference type="PROSITE" id="PS51162">
    <property type="entry name" value="THYROGLOBULIN_1_2"/>
    <property type="match status" value="7"/>
</dbReference>
<evidence type="ECO:0000259" key="8">
    <source>
        <dbReference type="PROSITE" id="PS51162"/>
    </source>
</evidence>
<dbReference type="Pfam" id="PF00086">
    <property type="entry name" value="Thyroglobulin_1"/>
    <property type="match status" value="7"/>
</dbReference>
<feature type="domain" description="Thyroglobulin type-1" evidence="8">
    <location>
        <begin position="599"/>
        <end position="680"/>
    </location>
</feature>
<evidence type="ECO:0000313" key="11">
    <source>
        <dbReference type="EMBL" id="CAG7816995.1"/>
    </source>
</evidence>
<dbReference type="Pfam" id="PF00095">
    <property type="entry name" value="WAP"/>
    <property type="match status" value="6"/>
</dbReference>
<dbReference type="SMART" id="SM00211">
    <property type="entry name" value="TY"/>
    <property type="match status" value="7"/>
</dbReference>
<dbReference type="EMBL" id="CAJVCH010384335">
    <property type="protein sequence ID" value="CAG7816995.1"/>
    <property type="molecule type" value="Genomic_DNA"/>
</dbReference>
<dbReference type="PROSITE" id="PS50279">
    <property type="entry name" value="BPTI_KUNITZ_2"/>
    <property type="match status" value="3"/>
</dbReference>
<organism evidence="11 12">
    <name type="scientific">Allacma fusca</name>
    <dbReference type="NCBI Taxonomy" id="39272"/>
    <lineage>
        <taxon>Eukaryota</taxon>
        <taxon>Metazoa</taxon>
        <taxon>Ecdysozoa</taxon>
        <taxon>Arthropoda</taxon>
        <taxon>Hexapoda</taxon>
        <taxon>Collembola</taxon>
        <taxon>Symphypleona</taxon>
        <taxon>Sminthuridae</taxon>
        <taxon>Allacma</taxon>
    </lineage>
</organism>
<protein>
    <submittedName>
        <fullName evidence="11">Uncharacterized protein</fullName>
    </submittedName>
</protein>
<evidence type="ECO:0000256" key="2">
    <source>
        <dbReference type="ARBA" id="ARBA00023157"/>
    </source>
</evidence>
<evidence type="ECO:0000256" key="1">
    <source>
        <dbReference type="ARBA" id="ARBA00022690"/>
    </source>
</evidence>
<accession>A0A8J2KLZ9</accession>
<evidence type="ECO:0000259" key="9">
    <source>
        <dbReference type="PROSITE" id="PS51252"/>
    </source>
</evidence>